<proteinExistence type="predicted"/>
<dbReference type="NCBIfam" id="NF033516">
    <property type="entry name" value="transpos_IS3"/>
    <property type="match status" value="1"/>
</dbReference>
<dbReference type="PANTHER" id="PTHR46889:SF4">
    <property type="entry name" value="TRANSPOSASE INSO FOR INSERTION SEQUENCE ELEMENT IS911B-RELATED"/>
    <property type="match status" value="1"/>
</dbReference>
<dbReference type="InterPro" id="IPR002622">
    <property type="entry name" value="Transposase_14"/>
</dbReference>
<feature type="domain" description="Integrase catalytic" evidence="1">
    <location>
        <begin position="284"/>
        <end position="448"/>
    </location>
</feature>
<protein>
    <submittedName>
        <fullName evidence="2">IS3 family transposase</fullName>
    </submittedName>
</protein>
<dbReference type="SUPFAM" id="SSF53098">
    <property type="entry name" value="Ribonuclease H-like"/>
    <property type="match status" value="1"/>
</dbReference>
<organism evidence="2 3">
    <name type="scientific">Collinsella intestinalis</name>
    <dbReference type="NCBI Taxonomy" id="147207"/>
    <lineage>
        <taxon>Bacteria</taxon>
        <taxon>Bacillati</taxon>
        <taxon>Actinomycetota</taxon>
        <taxon>Coriobacteriia</taxon>
        <taxon>Coriobacteriales</taxon>
        <taxon>Coriobacteriaceae</taxon>
        <taxon>Collinsella</taxon>
    </lineage>
</organism>
<dbReference type="GO" id="GO:0003676">
    <property type="term" value="F:nucleic acid binding"/>
    <property type="evidence" value="ECO:0007669"/>
    <property type="project" value="InterPro"/>
</dbReference>
<dbReference type="InterPro" id="IPR050900">
    <property type="entry name" value="Transposase_IS3/IS150/IS904"/>
</dbReference>
<dbReference type="Pfam" id="PF01710">
    <property type="entry name" value="HTH_Tnp_IS630"/>
    <property type="match status" value="1"/>
</dbReference>
<dbReference type="EMBL" id="QSJI01000017">
    <property type="protein sequence ID" value="RHD53930.1"/>
    <property type="molecule type" value="Genomic_DNA"/>
</dbReference>
<dbReference type="AlphaFoldDB" id="A0A414FT75"/>
<reference evidence="2 3" key="1">
    <citation type="submission" date="2018-08" db="EMBL/GenBank/DDBJ databases">
        <title>A genome reference for cultivated species of the human gut microbiota.</title>
        <authorList>
            <person name="Zou Y."/>
            <person name="Xue W."/>
            <person name="Luo G."/>
        </authorList>
    </citation>
    <scope>NUCLEOTIDE SEQUENCE [LARGE SCALE GENOMIC DNA]</scope>
    <source>
        <strain evidence="2 3">AM30-5LB</strain>
    </source>
</reference>
<dbReference type="Proteomes" id="UP000286050">
    <property type="component" value="Unassembled WGS sequence"/>
</dbReference>
<name>A0A414FT75_9ACTN</name>
<dbReference type="InterPro" id="IPR001584">
    <property type="entry name" value="Integrase_cat-core"/>
</dbReference>
<dbReference type="PANTHER" id="PTHR46889">
    <property type="entry name" value="TRANSPOSASE INSF FOR INSERTION SEQUENCE IS3B-RELATED"/>
    <property type="match status" value="1"/>
</dbReference>
<evidence type="ECO:0000259" key="1">
    <source>
        <dbReference type="PROSITE" id="PS50994"/>
    </source>
</evidence>
<dbReference type="GO" id="GO:0015074">
    <property type="term" value="P:DNA integration"/>
    <property type="evidence" value="ECO:0007669"/>
    <property type="project" value="InterPro"/>
</dbReference>
<accession>A0A414FT75</accession>
<evidence type="ECO:0000313" key="3">
    <source>
        <dbReference type="Proteomes" id="UP000286050"/>
    </source>
</evidence>
<dbReference type="RefSeq" id="WP_118272422.1">
    <property type="nucleotide sequence ID" value="NZ_QSJI01000017.1"/>
</dbReference>
<comment type="caution">
    <text evidence="2">The sequence shown here is derived from an EMBL/GenBank/DDBJ whole genome shotgun (WGS) entry which is preliminary data.</text>
</comment>
<dbReference type="PROSITE" id="PS50994">
    <property type="entry name" value="INTEGRASE"/>
    <property type="match status" value="1"/>
</dbReference>
<dbReference type="Pfam" id="PF13333">
    <property type="entry name" value="rve_2"/>
    <property type="match status" value="1"/>
</dbReference>
<evidence type="ECO:0000313" key="2">
    <source>
        <dbReference type="EMBL" id="RHD53930.1"/>
    </source>
</evidence>
<dbReference type="InterPro" id="IPR012337">
    <property type="entry name" value="RNaseH-like_sf"/>
</dbReference>
<sequence>MAYPQELVNEVLDYLDSGHSVREAERRFGVGHESAARWRRLRDGNLRANRPHPVKYPKDTVRLALGLAYGGHGFGLDEVAVMVGVSAPTISNWKRRYVEGGHMDIPEIDLGEIKHLSPDRRARMTGEELEEYIHKLELKAAVLEGTVKVLKAEGIDDLSNDEKAAIVDALPASFTVTEALPEVGLSSSSYYYCKAKPERPDRYERARAAIREEFALVGGKRGYRYIRQRLREREDPIVVSGKTVRRLMAEEGCRVSYAKKRRSYSSYAGEISAAPDNLVARDFHAEAPNEKWLTDITQFSIPAGKVYLSPVIDCFDGMPVAWSIGESPNAELANSMLEEACGQLADGEHPVCHSDRGCHYRWPGWIGICAERGIVRSMSRKGCSPDNSACEGFFGRLKNEFFYDRDWEGVTTEDFIGQLEQYMRYYRDERIKESLGWMSPMQYRKSLGLAA</sequence>
<gene>
    <name evidence="2" type="ORF">DW787_08190</name>
</gene>
<dbReference type="Pfam" id="PF00665">
    <property type="entry name" value="rve"/>
    <property type="match status" value="1"/>
</dbReference>
<dbReference type="Gene3D" id="3.30.420.10">
    <property type="entry name" value="Ribonuclease H-like superfamily/Ribonuclease H"/>
    <property type="match status" value="1"/>
</dbReference>
<dbReference type="InterPro" id="IPR048020">
    <property type="entry name" value="Transpos_IS3"/>
</dbReference>
<dbReference type="InterPro" id="IPR036397">
    <property type="entry name" value="RNaseH_sf"/>
</dbReference>